<accession>A0A8J5UVQ0</accession>
<comment type="similarity">
    <text evidence="2">Belongs to the MAPRE family.</text>
</comment>
<dbReference type="OrthoDB" id="2119228at2759"/>
<dbReference type="Proteomes" id="UP000694255">
    <property type="component" value="Unassembled WGS sequence"/>
</dbReference>
<evidence type="ECO:0000256" key="4">
    <source>
        <dbReference type="ARBA" id="ARBA00022618"/>
    </source>
</evidence>
<evidence type="ECO:0000256" key="9">
    <source>
        <dbReference type="PROSITE-ProRule" id="PRU00576"/>
    </source>
</evidence>
<evidence type="ECO:0000256" key="2">
    <source>
        <dbReference type="ARBA" id="ARBA00010729"/>
    </source>
</evidence>
<feature type="domain" description="EB1 C-terminal" evidence="12">
    <location>
        <begin position="235"/>
        <end position="318"/>
    </location>
</feature>
<feature type="compositionally biased region" description="Polar residues" evidence="10">
    <location>
        <begin position="195"/>
        <end position="225"/>
    </location>
</feature>
<dbReference type="PROSITE" id="PS50021">
    <property type="entry name" value="CH"/>
    <property type="match status" value="1"/>
</dbReference>
<proteinExistence type="inferred from homology"/>
<protein>
    <submittedName>
        <fullName evidence="13">BIM1</fullName>
    </submittedName>
</protein>
<dbReference type="AlphaFoldDB" id="A0A8J5UVQ0"/>
<dbReference type="GO" id="GO:0051301">
    <property type="term" value="P:cell division"/>
    <property type="evidence" value="ECO:0007669"/>
    <property type="project" value="UniProtKB-KW"/>
</dbReference>
<evidence type="ECO:0000259" key="12">
    <source>
        <dbReference type="PROSITE" id="PS51230"/>
    </source>
</evidence>
<evidence type="ECO:0000256" key="10">
    <source>
        <dbReference type="SAM" id="MobiDB-lite"/>
    </source>
</evidence>
<keyword evidence="6" id="KW-0498">Mitosis</keyword>
<name>A0A8J5UVQ0_9ASCO</name>
<feature type="compositionally biased region" description="Polar residues" evidence="10">
    <location>
        <begin position="124"/>
        <end position="148"/>
    </location>
</feature>
<organism evidence="13 14">
    <name type="scientific">[Candida] subhashii</name>
    <dbReference type="NCBI Taxonomy" id="561895"/>
    <lineage>
        <taxon>Eukaryota</taxon>
        <taxon>Fungi</taxon>
        <taxon>Dikarya</taxon>
        <taxon>Ascomycota</taxon>
        <taxon>Saccharomycotina</taxon>
        <taxon>Pichiomycetes</taxon>
        <taxon>Debaryomycetaceae</taxon>
        <taxon>Spathaspora</taxon>
    </lineage>
</organism>
<feature type="compositionally biased region" description="Low complexity" evidence="10">
    <location>
        <begin position="158"/>
        <end position="169"/>
    </location>
</feature>
<keyword evidence="8" id="KW-0131">Cell cycle</keyword>
<dbReference type="InterPro" id="IPR001715">
    <property type="entry name" value="CH_dom"/>
</dbReference>
<dbReference type="InterPro" id="IPR027328">
    <property type="entry name" value="MAPRE"/>
</dbReference>
<dbReference type="GO" id="GO:0051233">
    <property type="term" value="C:spindle midzone"/>
    <property type="evidence" value="ECO:0007669"/>
    <property type="project" value="UniProtKB-ARBA"/>
</dbReference>
<gene>
    <name evidence="13" type="ORF">J8A68_004146</name>
</gene>
<dbReference type="FunFam" id="1.10.418.10:FF:000028">
    <property type="entry name" value="RP/EB family microtubule-associated protein"/>
    <property type="match status" value="1"/>
</dbReference>
<evidence type="ECO:0000259" key="11">
    <source>
        <dbReference type="PROSITE" id="PS50021"/>
    </source>
</evidence>
<feature type="domain" description="Calponin-homology (CH)" evidence="11">
    <location>
        <begin position="4"/>
        <end position="105"/>
    </location>
</feature>
<evidence type="ECO:0000256" key="1">
    <source>
        <dbReference type="ARBA" id="ARBA00004245"/>
    </source>
</evidence>
<evidence type="ECO:0000256" key="7">
    <source>
        <dbReference type="ARBA" id="ARBA00023212"/>
    </source>
</evidence>
<keyword evidence="7" id="KW-0206">Cytoskeleton</keyword>
<comment type="caution">
    <text evidence="13">The sequence shown here is derived from an EMBL/GenBank/DDBJ whole genome shotgun (WGS) entry which is preliminary data.</text>
</comment>
<dbReference type="RefSeq" id="XP_049262608.1">
    <property type="nucleotide sequence ID" value="XM_049408074.1"/>
</dbReference>
<dbReference type="Pfam" id="PF03271">
    <property type="entry name" value="EB1"/>
    <property type="match status" value="1"/>
</dbReference>
<feature type="region of interest" description="Disordered" evidence="10">
    <location>
        <begin position="111"/>
        <end position="225"/>
    </location>
</feature>
<dbReference type="GO" id="GO:0035372">
    <property type="term" value="P:protein localization to microtubule"/>
    <property type="evidence" value="ECO:0007669"/>
    <property type="project" value="UniProtKB-ARBA"/>
</dbReference>
<evidence type="ECO:0000256" key="5">
    <source>
        <dbReference type="ARBA" id="ARBA00022701"/>
    </source>
</evidence>
<dbReference type="GO" id="GO:0051010">
    <property type="term" value="F:microtubule plus-end binding"/>
    <property type="evidence" value="ECO:0007669"/>
    <property type="project" value="UniProtKB-ARBA"/>
</dbReference>
<reference evidence="13 14" key="1">
    <citation type="journal article" date="2021" name="DNA Res.">
        <title>Genome analysis of Candida subhashii reveals its hybrid nature and dual mitochondrial genome conformations.</title>
        <authorList>
            <person name="Mixao V."/>
            <person name="Hegedusova E."/>
            <person name="Saus E."/>
            <person name="Pryszcz L.P."/>
            <person name="Cillingova A."/>
            <person name="Nosek J."/>
            <person name="Gabaldon T."/>
        </authorList>
    </citation>
    <scope>NUCLEOTIDE SEQUENCE [LARGE SCALE GENOMIC DNA]</scope>
    <source>
        <strain evidence="13 14">CBS 10753</strain>
    </source>
</reference>
<keyword evidence="5 9" id="KW-0493">Microtubule</keyword>
<dbReference type="EMBL" id="JAGSYN010000180">
    <property type="protein sequence ID" value="KAG7662375.1"/>
    <property type="molecule type" value="Genomic_DNA"/>
</dbReference>
<dbReference type="Pfam" id="PF00307">
    <property type="entry name" value="CH"/>
    <property type="match status" value="1"/>
</dbReference>
<feature type="region of interest" description="Disordered" evidence="10">
    <location>
        <begin position="336"/>
        <end position="363"/>
    </location>
</feature>
<evidence type="ECO:0000256" key="6">
    <source>
        <dbReference type="ARBA" id="ARBA00022776"/>
    </source>
</evidence>
<evidence type="ECO:0000256" key="3">
    <source>
        <dbReference type="ARBA" id="ARBA00022490"/>
    </source>
</evidence>
<evidence type="ECO:0000313" key="14">
    <source>
        <dbReference type="Proteomes" id="UP000694255"/>
    </source>
</evidence>
<keyword evidence="3" id="KW-0963">Cytoplasm</keyword>
<dbReference type="PANTHER" id="PTHR10623">
    <property type="entry name" value="MICROTUBULE-ASSOCIATED PROTEIN RP/EB FAMILY MEMBER"/>
    <property type="match status" value="1"/>
</dbReference>
<dbReference type="PROSITE" id="PS51230">
    <property type="entry name" value="EB1_C"/>
    <property type="match status" value="1"/>
</dbReference>
<dbReference type="InterPro" id="IPR004953">
    <property type="entry name" value="EB1_C"/>
</dbReference>
<evidence type="ECO:0000256" key="8">
    <source>
        <dbReference type="ARBA" id="ARBA00023306"/>
    </source>
</evidence>
<dbReference type="GO" id="GO:0035371">
    <property type="term" value="C:microtubule plus-end"/>
    <property type="evidence" value="ECO:0007669"/>
    <property type="project" value="UniProtKB-ARBA"/>
</dbReference>
<keyword evidence="14" id="KW-1185">Reference proteome</keyword>
<sequence length="363" mass="40448">MVVGESRTELLQWLNLTLDLNYTKVEQCGTGAAFCQLLDSIVGGIPMMKVRFDAKTEYDYRHNWKILQGGFTKHKITKIIDVERLIKCRLQDNLELLQWFKRYWAENKDYNDDSYDPASKRRVSGSTNSTGSASVSGRRNVLSSTTGTVAPPPKPMSRQRTSSRSSLTGGVSGGGGAGGVAANTSRSRLTETPLARSSSQNFGLNTSNSSMSTPSLNYNKPNPQQNSRITQLTKQVDELSQENAQLMSEAEEYRISSESLVTERNFYFNKLRDIEIVCQHIQELNQQRNLQELGDLDIVKFSSQILDICYQTEEGFGDVEASMHEISNISGSSMMDESSVLGGSHHNGQHMSYTDDMLDGESF</sequence>
<feature type="compositionally biased region" description="Gly residues" evidence="10">
    <location>
        <begin position="170"/>
        <end position="179"/>
    </location>
</feature>
<dbReference type="GeneID" id="73470946"/>
<keyword evidence="4" id="KW-0132">Cell division</keyword>
<evidence type="ECO:0000313" key="13">
    <source>
        <dbReference type="EMBL" id="KAG7662375.1"/>
    </source>
</evidence>
<dbReference type="GO" id="GO:0030473">
    <property type="term" value="P:nuclear migration along microtubule"/>
    <property type="evidence" value="ECO:0007669"/>
    <property type="project" value="UniProtKB-ARBA"/>
</dbReference>
<dbReference type="GO" id="GO:0072686">
    <property type="term" value="C:mitotic spindle"/>
    <property type="evidence" value="ECO:0007669"/>
    <property type="project" value="UniProtKB-ARBA"/>
</dbReference>
<comment type="subcellular location">
    <subcellularLocation>
        <location evidence="1">Cytoplasm</location>
        <location evidence="1">Cytoskeleton</location>
    </subcellularLocation>
</comment>